<dbReference type="EMBL" id="JBHULZ010000005">
    <property type="protein sequence ID" value="MFD2696577.1"/>
    <property type="molecule type" value="Genomic_DNA"/>
</dbReference>
<keyword evidence="1" id="KW-1133">Transmembrane helix</keyword>
<protein>
    <submittedName>
        <fullName evidence="2">Exosortase F system-associated protein</fullName>
    </submittedName>
</protein>
<keyword evidence="1" id="KW-0812">Transmembrane</keyword>
<feature type="transmembrane region" description="Helical" evidence="1">
    <location>
        <begin position="82"/>
        <end position="104"/>
    </location>
</feature>
<dbReference type="RefSeq" id="WP_379042927.1">
    <property type="nucleotide sequence ID" value="NZ_JBHULZ010000005.1"/>
</dbReference>
<reference evidence="3" key="1">
    <citation type="journal article" date="2019" name="Int. J. Syst. Evol. Microbiol.">
        <title>The Global Catalogue of Microorganisms (GCM) 10K type strain sequencing project: providing services to taxonomists for standard genome sequencing and annotation.</title>
        <authorList>
            <consortium name="The Broad Institute Genomics Platform"/>
            <consortium name="The Broad Institute Genome Sequencing Center for Infectious Disease"/>
            <person name="Wu L."/>
            <person name="Ma J."/>
        </authorList>
    </citation>
    <scope>NUCLEOTIDE SEQUENCE [LARGE SCALE GENOMIC DNA]</scope>
    <source>
        <strain evidence="3">KCTC 42255</strain>
    </source>
</reference>
<evidence type="ECO:0000313" key="3">
    <source>
        <dbReference type="Proteomes" id="UP001597357"/>
    </source>
</evidence>
<dbReference type="NCBIfam" id="TIGR04127">
    <property type="entry name" value="flavo_near_exo"/>
    <property type="match status" value="1"/>
</dbReference>
<dbReference type="InterPro" id="IPR026414">
    <property type="entry name" value="ExosoTase_F-assoc_memb"/>
</dbReference>
<name>A0ABW5SD24_9FLAO</name>
<evidence type="ECO:0000313" key="2">
    <source>
        <dbReference type="EMBL" id="MFD2696577.1"/>
    </source>
</evidence>
<keyword evidence="1" id="KW-0472">Membrane</keyword>
<proteinExistence type="predicted"/>
<gene>
    <name evidence="2" type="ORF">ACFSQ0_01080</name>
</gene>
<feature type="transmembrane region" description="Helical" evidence="1">
    <location>
        <begin position="116"/>
        <end position="136"/>
    </location>
</feature>
<comment type="caution">
    <text evidence="2">The sequence shown here is derived from an EMBL/GenBank/DDBJ whole genome shotgun (WGS) entry which is preliminary data.</text>
</comment>
<dbReference type="Proteomes" id="UP001597357">
    <property type="component" value="Unassembled WGS sequence"/>
</dbReference>
<organism evidence="2 3">
    <name type="scientific">Mesonia sediminis</name>
    <dbReference type="NCBI Taxonomy" id="1703946"/>
    <lineage>
        <taxon>Bacteria</taxon>
        <taxon>Pseudomonadati</taxon>
        <taxon>Bacteroidota</taxon>
        <taxon>Flavobacteriia</taxon>
        <taxon>Flavobacteriales</taxon>
        <taxon>Flavobacteriaceae</taxon>
        <taxon>Mesonia</taxon>
    </lineage>
</organism>
<accession>A0ABW5SD24</accession>
<keyword evidence="3" id="KW-1185">Reference proteome</keyword>
<feature type="transmembrane region" description="Helical" evidence="1">
    <location>
        <begin position="52"/>
        <end position="75"/>
    </location>
</feature>
<sequence length="144" mass="17039">MHIIKYLGVALLILALVAVRFFENELFADPLIDFFKGNFLQKPRANYELGEVLYPTLMRYLLNSLLSIGVLVLLFKRRAVRLFAIVFYVFALFPLIGLFIYYYANLGPDTYMSFFYIRRFLIQPLFLLLLVPAFYYQQKHTKIN</sequence>
<evidence type="ECO:0000256" key="1">
    <source>
        <dbReference type="SAM" id="Phobius"/>
    </source>
</evidence>